<organism evidence="2 3">
    <name type="scientific">Paenactinomyces guangxiensis</name>
    <dbReference type="NCBI Taxonomy" id="1490290"/>
    <lineage>
        <taxon>Bacteria</taxon>
        <taxon>Bacillati</taxon>
        <taxon>Bacillota</taxon>
        <taxon>Bacilli</taxon>
        <taxon>Bacillales</taxon>
        <taxon>Thermoactinomycetaceae</taxon>
        <taxon>Paenactinomyces</taxon>
    </lineage>
</organism>
<dbReference type="RefSeq" id="WP_181752624.1">
    <property type="nucleotide sequence ID" value="NZ_JACEIQ010000014.1"/>
</dbReference>
<dbReference type="Pfam" id="PF13556">
    <property type="entry name" value="HTH_30"/>
    <property type="match status" value="1"/>
</dbReference>
<comment type="caution">
    <text evidence="2">The sequence shown here is derived from an EMBL/GenBank/DDBJ whole genome shotgun (WGS) entry which is preliminary data.</text>
</comment>
<evidence type="ECO:0000259" key="1">
    <source>
        <dbReference type="Pfam" id="PF13556"/>
    </source>
</evidence>
<evidence type="ECO:0000313" key="3">
    <source>
        <dbReference type="Proteomes" id="UP000535491"/>
    </source>
</evidence>
<dbReference type="AlphaFoldDB" id="A0A7W1WSL9"/>
<accession>A0A7W1WSL9</accession>
<sequence length="330" mass="38479">MRTSDLDAKIIRRLEQTLHTKIRIADSPSSEDHHGPLFVLPSKKVICIESPLNEREQALVQLILEQAGEGGVSREDEQGCSLARWLKAAREEEDLFFPEEVLQLDWNTRVPFLLVFEAELDEPGRAEIETLLEGYFDEQQAWIIPMDGREWVIFTPEVRLTEEEHSVDERDENLVQAAEGLAEAVVNEGGKKVRIVVHRAISSPQEVKNMWVHMLHSYRLGRKFHPDRTVYASWNLGLEQLLQSLDADVAETFLSRFPFPEMFLNEEMRKTIEMFFQMNLNISETARRLYIHRNTLLYRLDRFKQETGLDLRRFEDAVLAKMSMLLTRVQ</sequence>
<dbReference type="Proteomes" id="UP000535491">
    <property type="component" value="Unassembled WGS sequence"/>
</dbReference>
<dbReference type="SUPFAM" id="SSF46689">
    <property type="entry name" value="Homeodomain-like"/>
    <property type="match status" value="1"/>
</dbReference>
<dbReference type="PANTHER" id="PTHR33744:SF15">
    <property type="entry name" value="CARBOHYDRATE DIACID REGULATOR"/>
    <property type="match status" value="1"/>
</dbReference>
<dbReference type="InterPro" id="IPR051448">
    <property type="entry name" value="CdaR-like_regulators"/>
</dbReference>
<keyword evidence="3" id="KW-1185">Reference proteome</keyword>
<dbReference type="InterPro" id="IPR009057">
    <property type="entry name" value="Homeodomain-like_sf"/>
</dbReference>
<feature type="domain" description="PucR C-terminal helix-turn-helix" evidence="1">
    <location>
        <begin position="269"/>
        <end position="324"/>
    </location>
</feature>
<reference evidence="2 3" key="1">
    <citation type="submission" date="2020-07" db="EMBL/GenBank/DDBJ databases">
        <authorList>
            <person name="Feng H."/>
        </authorList>
    </citation>
    <scope>NUCLEOTIDE SEQUENCE [LARGE SCALE GENOMIC DNA]</scope>
    <source>
        <strain evidence="3">s-10</strain>
    </source>
</reference>
<evidence type="ECO:0000313" key="2">
    <source>
        <dbReference type="EMBL" id="MBA4495309.1"/>
    </source>
</evidence>
<dbReference type="Gene3D" id="1.10.10.2840">
    <property type="entry name" value="PucR C-terminal helix-turn-helix domain"/>
    <property type="match status" value="1"/>
</dbReference>
<dbReference type="InterPro" id="IPR042070">
    <property type="entry name" value="PucR_C-HTH_sf"/>
</dbReference>
<dbReference type="PANTHER" id="PTHR33744">
    <property type="entry name" value="CARBOHYDRATE DIACID REGULATOR"/>
    <property type="match status" value="1"/>
</dbReference>
<proteinExistence type="predicted"/>
<protein>
    <submittedName>
        <fullName evidence="2">Helix-turn-helix domain-containing protein</fullName>
    </submittedName>
</protein>
<dbReference type="InterPro" id="IPR025736">
    <property type="entry name" value="PucR_C-HTH_dom"/>
</dbReference>
<dbReference type="EMBL" id="JACEIQ010000014">
    <property type="protein sequence ID" value="MBA4495309.1"/>
    <property type="molecule type" value="Genomic_DNA"/>
</dbReference>
<name>A0A7W1WSL9_9BACL</name>
<gene>
    <name evidence="2" type="ORF">H1191_13440</name>
</gene>